<name>A0A517R416_9PLAN</name>
<dbReference type="OrthoDB" id="9781367at2"/>
<dbReference type="Gene3D" id="3.90.550.10">
    <property type="entry name" value="Spore Coat Polysaccharide Biosynthesis Protein SpsA, Chain A"/>
    <property type="match status" value="1"/>
</dbReference>
<dbReference type="EMBL" id="CP036268">
    <property type="protein sequence ID" value="QDT38635.1"/>
    <property type="molecule type" value="Genomic_DNA"/>
</dbReference>
<gene>
    <name evidence="2" type="primary">kfoC</name>
    <name evidence="2" type="ORF">Pan189_30300</name>
</gene>
<sequence length="328" mass="36923">MSETSNSIMKPTITVAVCTRNRADALRDAVRSLCQLKTNDRFEFEILIIDNGSNDHTHDVWKELSSQSAVPIRYVREDQPGVTHARNRAVAECGSDWLAFFDDDQAADPAWLLELLELTQRRATRCVGGKVVLRLPEGCDRKLHPVVRMLLGESVGLEKERPYSPSITPGAGNLMIRRDVFDDVGRFRVQPNGRGEDTELYLRIHSSGDTGWYSPEAVIHHIIPPERLSGEFLLDLSARMAVGMAEDERTSRGELMYPLVYGARWVQYLGVLWPRLLLAKIQGDAETILGLRCRLRIARDVLEDGWQLLFSSFIGEVPKTTSDHVAQA</sequence>
<dbReference type="PANTHER" id="PTHR43685">
    <property type="entry name" value="GLYCOSYLTRANSFERASE"/>
    <property type="match status" value="1"/>
</dbReference>
<evidence type="ECO:0000313" key="2">
    <source>
        <dbReference type="EMBL" id="QDT38635.1"/>
    </source>
</evidence>
<keyword evidence="3" id="KW-1185">Reference proteome</keyword>
<dbReference type="PANTHER" id="PTHR43685:SF2">
    <property type="entry name" value="GLYCOSYLTRANSFERASE 2-LIKE DOMAIN-CONTAINING PROTEIN"/>
    <property type="match status" value="1"/>
</dbReference>
<dbReference type="SUPFAM" id="SSF53448">
    <property type="entry name" value="Nucleotide-diphospho-sugar transferases"/>
    <property type="match status" value="1"/>
</dbReference>
<accession>A0A517R416</accession>
<dbReference type="InterPro" id="IPR029044">
    <property type="entry name" value="Nucleotide-diphossugar_trans"/>
</dbReference>
<reference evidence="2 3" key="1">
    <citation type="submission" date="2019-02" db="EMBL/GenBank/DDBJ databases">
        <title>Deep-cultivation of Planctomycetes and their phenomic and genomic characterization uncovers novel biology.</title>
        <authorList>
            <person name="Wiegand S."/>
            <person name="Jogler M."/>
            <person name="Boedeker C."/>
            <person name="Pinto D."/>
            <person name="Vollmers J."/>
            <person name="Rivas-Marin E."/>
            <person name="Kohn T."/>
            <person name="Peeters S.H."/>
            <person name="Heuer A."/>
            <person name="Rast P."/>
            <person name="Oberbeckmann S."/>
            <person name="Bunk B."/>
            <person name="Jeske O."/>
            <person name="Meyerdierks A."/>
            <person name="Storesund J.E."/>
            <person name="Kallscheuer N."/>
            <person name="Luecker S."/>
            <person name="Lage O.M."/>
            <person name="Pohl T."/>
            <person name="Merkel B.J."/>
            <person name="Hornburger P."/>
            <person name="Mueller R.-W."/>
            <person name="Bruemmer F."/>
            <person name="Labrenz M."/>
            <person name="Spormann A.M."/>
            <person name="Op den Camp H."/>
            <person name="Overmann J."/>
            <person name="Amann R."/>
            <person name="Jetten M.S.M."/>
            <person name="Mascher T."/>
            <person name="Medema M.H."/>
            <person name="Devos D.P."/>
            <person name="Kaster A.-K."/>
            <person name="Ovreas L."/>
            <person name="Rohde M."/>
            <person name="Galperin M.Y."/>
            <person name="Jogler C."/>
        </authorList>
    </citation>
    <scope>NUCLEOTIDE SEQUENCE [LARGE SCALE GENOMIC DNA]</scope>
    <source>
        <strain evidence="2 3">Pan189</strain>
    </source>
</reference>
<evidence type="ECO:0000313" key="3">
    <source>
        <dbReference type="Proteomes" id="UP000317318"/>
    </source>
</evidence>
<dbReference type="KEGG" id="svp:Pan189_30300"/>
<organism evidence="2 3">
    <name type="scientific">Stratiformator vulcanicus</name>
    <dbReference type="NCBI Taxonomy" id="2527980"/>
    <lineage>
        <taxon>Bacteria</taxon>
        <taxon>Pseudomonadati</taxon>
        <taxon>Planctomycetota</taxon>
        <taxon>Planctomycetia</taxon>
        <taxon>Planctomycetales</taxon>
        <taxon>Planctomycetaceae</taxon>
        <taxon>Stratiformator</taxon>
    </lineage>
</organism>
<dbReference type="Proteomes" id="UP000317318">
    <property type="component" value="Chromosome"/>
</dbReference>
<dbReference type="AlphaFoldDB" id="A0A517R416"/>
<dbReference type="RefSeq" id="WP_145364724.1">
    <property type="nucleotide sequence ID" value="NZ_CP036268.1"/>
</dbReference>
<dbReference type="InterPro" id="IPR001173">
    <property type="entry name" value="Glyco_trans_2-like"/>
</dbReference>
<protein>
    <submittedName>
        <fullName evidence="2">Chondroitin synthase</fullName>
    </submittedName>
</protein>
<proteinExistence type="predicted"/>
<dbReference type="Pfam" id="PF00535">
    <property type="entry name" value="Glycos_transf_2"/>
    <property type="match status" value="1"/>
</dbReference>
<dbReference type="CDD" id="cd00761">
    <property type="entry name" value="Glyco_tranf_GTA_type"/>
    <property type="match status" value="1"/>
</dbReference>
<dbReference type="InterPro" id="IPR050834">
    <property type="entry name" value="Glycosyltransf_2"/>
</dbReference>
<evidence type="ECO:0000259" key="1">
    <source>
        <dbReference type="Pfam" id="PF00535"/>
    </source>
</evidence>
<feature type="domain" description="Glycosyltransferase 2-like" evidence="1">
    <location>
        <begin position="14"/>
        <end position="183"/>
    </location>
</feature>